<proteinExistence type="predicted"/>
<dbReference type="Proteomes" id="UP000624243">
    <property type="component" value="Unassembled WGS sequence"/>
</dbReference>
<gene>
    <name evidence="1" type="ORF">HU758_007040</name>
</gene>
<accession>A0ACC5UKJ6</accession>
<comment type="caution">
    <text evidence="1">The sequence shown here is derived from an EMBL/GenBank/DDBJ whole genome shotgun (WGS) entry which is preliminary data.</text>
</comment>
<sequence>MSNFQKGDVVQLKSGGPKMTISDLGDFGPLGPENGAKCVWFEKEKRHEHVFDEVVLKKPSTPIGVMVPSR</sequence>
<evidence type="ECO:0000313" key="2">
    <source>
        <dbReference type="Proteomes" id="UP000624243"/>
    </source>
</evidence>
<name>A0ACC5UKJ6_9PSED</name>
<dbReference type="EMBL" id="JABWSB020000003">
    <property type="protein sequence ID" value="MBV4514955.1"/>
    <property type="molecule type" value="Genomic_DNA"/>
</dbReference>
<keyword evidence="2" id="KW-1185">Reference proteome</keyword>
<reference evidence="1 2" key="1">
    <citation type="journal article" date="2020" name="Microorganisms">
        <title>Reliable Identification of Environmental Pseudomonas Isolates Using the rpoD Gene.</title>
        <authorList>
            <consortium name="The Broad Institute Genome Sequencing Platform"/>
            <person name="Girard L."/>
            <person name="Lood C."/>
            <person name="Rokni-Zadeh H."/>
            <person name="van Noort V."/>
            <person name="Lavigne R."/>
            <person name="De Mot R."/>
        </authorList>
    </citation>
    <scope>NUCLEOTIDE SEQUENCE [LARGE SCALE GENOMIC DNA]</scope>
    <source>
        <strain evidence="1 2">RW1P2</strain>
    </source>
</reference>
<protein>
    <submittedName>
        <fullName evidence="1">DUF2158 domain-containing protein</fullName>
    </submittedName>
</protein>
<evidence type="ECO:0000313" key="1">
    <source>
        <dbReference type="EMBL" id="MBV4514955.1"/>
    </source>
</evidence>
<organism evidence="1 2">
    <name type="scientific">Pseudomonas kurunegalensis</name>
    <dbReference type="NCBI Taxonomy" id="485880"/>
    <lineage>
        <taxon>Bacteria</taxon>
        <taxon>Pseudomonadati</taxon>
        <taxon>Pseudomonadota</taxon>
        <taxon>Gammaproteobacteria</taxon>
        <taxon>Pseudomonadales</taxon>
        <taxon>Pseudomonadaceae</taxon>
        <taxon>Pseudomonas</taxon>
    </lineage>
</organism>